<dbReference type="UniPathway" id="UPA00060">
    <property type="reaction ID" value="UER00141"/>
</dbReference>
<dbReference type="HAMAP" id="MF_00097">
    <property type="entry name" value="TMP_synthase"/>
    <property type="match status" value="1"/>
</dbReference>
<evidence type="ECO:0000256" key="1">
    <source>
        <dbReference type="ARBA" id="ARBA00001946"/>
    </source>
</evidence>
<dbReference type="GO" id="GO:0004789">
    <property type="term" value="F:thiamine-phosphate diphosphorylase activity"/>
    <property type="evidence" value="ECO:0007669"/>
    <property type="project" value="UniProtKB-UniRule"/>
</dbReference>
<feature type="binding site" evidence="10">
    <location>
        <begin position="190"/>
        <end position="191"/>
    </location>
    <ligand>
        <name>2-[(2R,5Z)-2-carboxy-4-methylthiazol-5(2H)-ylidene]ethyl phosphate</name>
        <dbReference type="ChEBI" id="CHEBI:62899"/>
    </ligand>
</feature>
<dbReference type="GO" id="GO:0005737">
    <property type="term" value="C:cytoplasm"/>
    <property type="evidence" value="ECO:0007669"/>
    <property type="project" value="TreeGrafter"/>
</dbReference>
<feature type="binding site" evidence="10">
    <location>
        <begin position="139"/>
        <end position="141"/>
    </location>
    <ligand>
        <name>2-[(2R,5Z)-2-carboxy-4-methylthiazol-5(2H)-ylidene]ethyl phosphate</name>
        <dbReference type="ChEBI" id="CHEBI:62899"/>
    </ligand>
</feature>
<evidence type="ECO:0000256" key="4">
    <source>
        <dbReference type="ARBA" id="ARBA00022723"/>
    </source>
</evidence>
<keyword evidence="15" id="KW-1185">Reference proteome</keyword>
<comment type="catalytic activity">
    <reaction evidence="7 10 11">
        <text>4-methyl-5-(2-phosphooxyethyl)-thiazole + 4-amino-2-methyl-5-(diphosphooxymethyl)pyrimidine + H(+) = thiamine phosphate + diphosphate</text>
        <dbReference type="Rhea" id="RHEA:22328"/>
        <dbReference type="ChEBI" id="CHEBI:15378"/>
        <dbReference type="ChEBI" id="CHEBI:33019"/>
        <dbReference type="ChEBI" id="CHEBI:37575"/>
        <dbReference type="ChEBI" id="CHEBI:57841"/>
        <dbReference type="ChEBI" id="CHEBI:58296"/>
        <dbReference type="EC" id="2.5.1.3"/>
    </reaction>
</comment>
<comment type="caution">
    <text evidence="14">The sequence shown here is derived from an EMBL/GenBank/DDBJ whole genome shotgun (WGS) entry which is preliminary data.</text>
</comment>
<keyword evidence="4" id="KW-0479">Metal-binding</keyword>
<dbReference type="PANTHER" id="PTHR20857">
    <property type="entry name" value="THIAMINE-PHOSPHATE PYROPHOSPHORYLASE"/>
    <property type="match status" value="1"/>
</dbReference>
<evidence type="ECO:0000259" key="13">
    <source>
        <dbReference type="Pfam" id="PF02581"/>
    </source>
</evidence>
<dbReference type="Proteomes" id="UP000037175">
    <property type="component" value="Unassembled WGS sequence"/>
</dbReference>
<dbReference type="Pfam" id="PF02581">
    <property type="entry name" value="TMP-TENI"/>
    <property type="match status" value="1"/>
</dbReference>
<evidence type="ECO:0000256" key="9">
    <source>
        <dbReference type="ARBA" id="ARBA00047883"/>
    </source>
</evidence>
<dbReference type="CDD" id="cd00564">
    <property type="entry name" value="TMP_TenI"/>
    <property type="match status" value="1"/>
</dbReference>
<comment type="catalytic activity">
    <reaction evidence="8 10 11">
        <text>2-(2-carboxy-4-methylthiazol-5-yl)ethyl phosphate + 4-amino-2-methyl-5-(diphosphooxymethyl)pyrimidine + 2 H(+) = thiamine phosphate + CO2 + diphosphate</text>
        <dbReference type="Rhea" id="RHEA:47848"/>
        <dbReference type="ChEBI" id="CHEBI:15378"/>
        <dbReference type="ChEBI" id="CHEBI:16526"/>
        <dbReference type="ChEBI" id="CHEBI:33019"/>
        <dbReference type="ChEBI" id="CHEBI:37575"/>
        <dbReference type="ChEBI" id="CHEBI:57841"/>
        <dbReference type="ChEBI" id="CHEBI:62890"/>
        <dbReference type="EC" id="2.5.1.3"/>
    </reaction>
</comment>
<dbReference type="EMBL" id="LGTE01000013">
    <property type="protein sequence ID" value="KNZ69373.1"/>
    <property type="molecule type" value="Genomic_DNA"/>
</dbReference>
<evidence type="ECO:0000313" key="14">
    <source>
        <dbReference type="EMBL" id="KNZ69373.1"/>
    </source>
</evidence>
<dbReference type="GO" id="GO:0009228">
    <property type="term" value="P:thiamine biosynthetic process"/>
    <property type="evidence" value="ECO:0007669"/>
    <property type="project" value="UniProtKB-KW"/>
</dbReference>
<evidence type="ECO:0000256" key="7">
    <source>
        <dbReference type="ARBA" id="ARBA00047334"/>
    </source>
</evidence>
<dbReference type="InterPro" id="IPR022998">
    <property type="entry name" value="ThiamineP_synth_TenI"/>
</dbReference>
<feature type="binding site" evidence="10">
    <location>
        <position position="170"/>
    </location>
    <ligand>
        <name>2-[(2R,5Z)-2-carboxy-4-methylthiazol-5(2H)-ylidene]ethyl phosphate</name>
        <dbReference type="ChEBI" id="CHEBI:62899"/>
    </ligand>
</feature>
<comment type="cofactor">
    <cofactor evidence="1">
        <name>Mg(2+)</name>
        <dbReference type="ChEBI" id="CHEBI:18420"/>
    </cofactor>
</comment>
<comment type="pathway">
    <text evidence="2 10 12">Cofactor biosynthesis; thiamine diphosphate biosynthesis; thiamine phosphate from 4-amino-2-methyl-5-diphosphomethylpyrimidine and 4-methyl-5-(2-phosphoethyl)-thiazole: step 1/1.</text>
</comment>
<dbReference type="Gene3D" id="3.20.20.70">
    <property type="entry name" value="Aldolase class I"/>
    <property type="match status" value="1"/>
</dbReference>
<dbReference type="PATRIC" id="fig|281456.6.peg.2107"/>
<protein>
    <recommendedName>
        <fullName evidence="10">Thiamine-phosphate synthase</fullName>
        <shortName evidence="10">TP synthase</shortName>
        <shortName evidence="10">TPS</shortName>
        <ecNumber evidence="10">2.5.1.3</ecNumber>
    </recommendedName>
    <alternativeName>
        <fullName evidence="10">Thiamine-phosphate pyrophosphorylase</fullName>
        <shortName evidence="10">TMP pyrophosphorylase</shortName>
        <shortName evidence="10">TMP-PPase</shortName>
    </alternativeName>
</protein>
<comment type="similarity">
    <text evidence="10 11">Belongs to the thiamine-phosphate synthase family.</text>
</comment>
<accession>A0A0L6W1U6</accession>
<comment type="function">
    <text evidence="10">Condenses 4-methyl-5-(beta-hydroxyethyl)thiazole monophosphate (THZ-P) and 2-methyl-4-amino-5-hydroxymethyl pyrimidine pyrophosphate (HMP-PP) to form thiamine monophosphate (TMP).</text>
</comment>
<dbReference type="InterPro" id="IPR034291">
    <property type="entry name" value="TMP_synthase"/>
</dbReference>
<evidence type="ECO:0000313" key="15">
    <source>
        <dbReference type="Proteomes" id="UP000037175"/>
    </source>
</evidence>
<dbReference type="PANTHER" id="PTHR20857:SF15">
    <property type="entry name" value="THIAMINE-PHOSPHATE SYNTHASE"/>
    <property type="match status" value="1"/>
</dbReference>
<keyword evidence="5" id="KW-0460">Magnesium</keyword>
<comment type="caution">
    <text evidence="10">Lacks conserved residue(s) required for the propagation of feature annotation.</text>
</comment>
<dbReference type="SUPFAM" id="SSF51391">
    <property type="entry name" value="Thiamin phosphate synthase"/>
    <property type="match status" value="1"/>
</dbReference>
<feature type="binding site" evidence="10">
    <location>
        <position position="142"/>
    </location>
    <ligand>
        <name>4-amino-2-methyl-5-(diphosphooxymethyl)pyrimidine</name>
        <dbReference type="ChEBI" id="CHEBI:57841"/>
    </ligand>
</feature>
<evidence type="ECO:0000256" key="2">
    <source>
        <dbReference type="ARBA" id="ARBA00005165"/>
    </source>
</evidence>
<evidence type="ECO:0000256" key="11">
    <source>
        <dbReference type="RuleBase" id="RU003826"/>
    </source>
</evidence>
<dbReference type="GO" id="GO:0000287">
    <property type="term" value="F:magnesium ion binding"/>
    <property type="evidence" value="ECO:0007669"/>
    <property type="project" value="UniProtKB-UniRule"/>
</dbReference>
<evidence type="ECO:0000256" key="5">
    <source>
        <dbReference type="ARBA" id="ARBA00022842"/>
    </source>
</evidence>
<gene>
    <name evidence="10" type="primary">thiE</name>
    <name evidence="14" type="ORF">Tfer_2011</name>
</gene>
<feature type="domain" description="Thiamine phosphate synthase/TenI" evidence="13">
    <location>
        <begin position="13"/>
        <end position="193"/>
    </location>
</feature>
<dbReference type="AlphaFoldDB" id="A0A0L6W1U6"/>
<name>A0A0L6W1U6_9FIRM</name>
<evidence type="ECO:0000256" key="6">
    <source>
        <dbReference type="ARBA" id="ARBA00022977"/>
    </source>
</evidence>
<evidence type="ECO:0000256" key="8">
    <source>
        <dbReference type="ARBA" id="ARBA00047851"/>
    </source>
</evidence>
<reference evidence="15" key="1">
    <citation type="submission" date="2015-07" db="EMBL/GenBank/DDBJ databases">
        <title>Complete Genome of Thermincola ferriacetica strain Z-0001T.</title>
        <authorList>
            <person name="Lusk B."/>
            <person name="Badalamenti J.P."/>
            <person name="Parameswaran P."/>
            <person name="Bond D.R."/>
            <person name="Torres C.I."/>
        </authorList>
    </citation>
    <scope>NUCLEOTIDE SEQUENCE [LARGE SCALE GENOMIC DNA]</scope>
    <source>
        <strain evidence="15">Z-0001</strain>
    </source>
</reference>
<dbReference type="EC" id="2.5.1.3" evidence="10"/>
<comment type="catalytic activity">
    <reaction evidence="9 10 11">
        <text>2-[(2R,5Z)-2-carboxy-4-methylthiazol-5(2H)-ylidene]ethyl phosphate + 4-amino-2-methyl-5-(diphosphooxymethyl)pyrimidine + 2 H(+) = thiamine phosphate + CO2 + diphosphate</text>
        <dbReference type="Rhea" id="RHEA:47844"/>
        <dbReference type="ChEBI" id="CHEBI:15378"/>
        <dbReference type="ChEBI" id="CHEBI:16526"/>
        <dbReference type="ChEBI" id="CHEBI:33019"/>
        <dbReference type="ChEBI" id="CHEBI:37575"/>
        <dbReference type="ChEBI" id="CHEBI:57841"/>
        <dbReference type="ChEBI" id="CHEBI:62899"/>
        <dbReference type="EC" id="2.5.1.3"/>
    </reaction>
</comment>
<keyword evidence="6 10" id="KW-0784">Thiamine biosynthesis</keyword>
<evidence type="ECO:0000256" key="12">
    <source>
        <dbReference type="RuleBase" id="RU004253"/>
    </source>
</evidence>
<dbReference type="NCBIfam" id="TIGR00693">
    <property type="entry name" value="thiE"/>
    <property type="match status" value="1"/>
</dbReference>
<feature type="binding site" evidence="10">
    <location>
        <position position="74"/>
    </location>
    <ligand>
        <name>4-amino-2-methyl-5-(diphosphooxymethyl)pyrimidine</name>
        <dbReference type="ChEBI" id="CHEBI:57841"/>
    </ligand>
</feature>
<dbReference type="GO" id="GO:0009229">
    <property type="term" value="P:thiamine diphosphate biosynthetic process"/>
    <property type="evidence" value="ECO:0007669"/>
    <property type="project" value="UniProtKB-UniRule"/>
</dbReference>
<proteinExistence type="inferred from homology"/>
<evidence type="ECO:0000256" key="10">
    <source>
        <dbReference type="HAMAP-Rule" id="MF_00097"/>
    </source>
</evidence>
<dbReference type="InterPro" id="IPR013785">
    <property type="entry name" value="Aldolase_TIM"/>
</dbReference>
<dbReference type="InterPro" id="IPR036206">
    <property type="entry name" value="ThiamineP_synth_sf"/>
</dbReference>
<organism evidence="14 15">
    <name type="scientific">Thermincola ferriacetica</name>
    <dbReference type="NCBI Taxonomy" id="281456"/>
    <lineage>
        <taxon>Bacteria</taxon>
        <taxon>Bacillati</taxon>
        <taxon>Bacillota</taxon>
        <taxon>Clostridia</taxon>
        <taxon>Eubacteriales</taxon>
        <taxon>Thermincolaceae</taxon>
        <taxon>Thermincola</taxon>
    </lineage>
</organism>
<keyword evidence="3 10" id="KW-0808">Transferase</keyword>
<feature type="binding site" evidence="10">
    <location>
        <position position="113"/>
    </location>
    <ligand>
        <name>4-amino-2-methyl-5-(diphosphooxymethyl)pyrimidine</name>
        <dbReference type="ChEBI" id="CHEBI:57841"/>
    </ligand>
</feature>
<evidence type="ECO:0000256" key="3">
    <source>
        <dbReference type="ARBA" id="ARBA00022679"/>
    </source>
</evidence>
<sequence length="211" mass="22620">MLPGWGNDMAEVWLVTNRKLVKNRCLLKKVESLCRRGIDGVILREKDLPTKELYHLAREIRAVTKQYGVKLIVNKSIETALAVEAEGIHLGSDALPLHNARLIVPAYMKIGVSVHSAEEAKTAAAERADYILAGNVYATASKPNLAGRGTAWLSRVVQTVYPLPVLAIGGINESNAGEVLKAGAAGVAAISGLLVNNNPGKLIEIIKGQRT</sequence>